<dbReference type="EMBL" id="KI291388">
    <property type="protein sequence ID" value="ESA06619.1"/>
    <property type="molecule type" value="Genomic_DNA"/>
</dbReference>
<evidence type="ECO:0000313" key="1">
    <source>
        <dbReference type="EMBL" id="ESA06619.1"/>
    </source>
</evidence>
<reference evidence="1" key="1">
    <citation type="submission" date="2013-07" db="EMBL/GenBank/DDBJ databases">
        <title>The genome of an arbuscular mycorrhizal fungus provides insights into the evolution of the oldest plant symbiosis.</title>
        <authorList>
            <consortium name="DOE Joint Genome Institute"/>
            <person name="Tisserant E."/>
            <person name="Malbreil M."/>
            <person name="Kuo A."/>
            <person name="Kohler A."/>
            <person name="Symeonidi A."/>
            <person name="Balestrini R."/>
            <person name="Charron P."/>
            <person name="Duensing N."/>
            <person name="Frei-dit-Frey N."/>
            <person name="Gianinazzi-Pearson V."/>
            <person name="Gilbert B."/>
            <person name="Handa Y."/>
            <person name="Hijri M."/>
            <person name="Kaul R."/>
            <person name="Kawaguchi M."/>
            <person name="Krajinski F."/>
            <person name="Lammers P."/>
            <person name="Lapierre D."/>
            <person name="Masclaux F.G."/>
            <person name="Murat C."/>
            <person name="Morin E."/>
            <person name="Ndikumana S."/>
            <person name="Pagni M."/>
            <person name="Petitpierre D."/>
            <person name="Requena N."/>
            <person name="Rosikiewicz P."/>
            <person name="Riley R."/>
            <person name="Saito K."/>
            <person name="San Clemente H."/>
            <person name="Shapiro H."/>
            <person name="van Tuinen D."/>
            <person name="Becard G."/>
            <person name="Bonfante P."/>
            <person name="Paszkowski U."/>
            <person name="Shachar-Hill Y."/>
            <person name="Young J.P."/>
            <person name="Sanders I.R."/>
            <person name="Henrissat B."/>
            <person name="Rensing S.A."/>
            <person name="Grigoriev I.V."/>
            <person name="Corradi N."/>
            <person name="Roux C."/>
            <person name="Martin F."/>
        </authorList>
    </citation>
    <scope>NUCLEOTIDE SEQUENCE</scope>
    <source>
        <strain evidence="1">DAOM 197198</strain>
    </source>
</reference>
<gene>
    <name evidence="1" type="ORF">GLOINDRAFT_418</name>
</gene>
<accession>U9TEP7</accession>
<protein>
    <submittedName>
        <fullName evidence="1">Uncharacterized protein</fullName>
    </submittedName>
</protein>
<sequence length="49" mass="5786">MAFLLAEVLRSRLSDKEIRLPLRIENSRIRRCSTHCSTKDRELITVNPF</sequence>
<dbReference type="AlphaFoldDB" id="U9TEP7"/>
<organism evidence="1">
    <name type="scientific">Rhizophagus irregularis (strain DAOM 181602 / DAOM 197198 / MUCL 43194)</name>
    <name type="common">Arbuscular mycorrhizal fungus</name>
    <name type="synonym">Glomus intraradices</name>
    <dbReference type="NCBI Taxonomy" id="747089"/>
    <lineage>
        <taxon>Eukaryota</taxon>
        <taxon>Fungi</taxon>
        <taxon>Fungi incertae sedis</taxon>
        <taxon>Mucoromycota</taxon>
        <taxon>Glomeromycotina</taxon>
        <taxon>Glomeromycetes</taxon>
        <taxon>Glomerales</taxon>
        <taxon>Glomeraceae</taxon>
        <taxon>Rhizophagus</taxon>
    </lineage>
</organism>
<proteinExistence type="predicted"/>
<dbReference type="HOGENOM" id="CLU_3143757_0_0_1"/>
<name>U9TEP7_RHIID</name>